<keyword evidence="2" id="KW-1185">Reference proteome</keyword>
<evidence type="ECO:0000313" key="1">
    <source>
        <dbReference type="EMBL" id="VDP52892.1"/>
    </source>
</evidence>
<reference evidence="3" key="2">
    <citation type="submission" date="2019-09" db="UniProtKB">
        <authorList>
            <consortium name="WormBaseParasite"/>
        </authorList>
    </citation>
    <scope>IDENTIFICATION</scope>
</reference>
<dbReference type="WBParaSite" id="HPBE_0002566301-mRNA-1">
    <property type="protein sequence ID" value="HPBE_0002566301-mRNA-1"/>
    <property type="gene ID" value="HPBE_0002566301"/>
</dbReference>
<name>A0A183GSJ3_HELPZ</name>
<reference evidence="1 2" key="1">
    <citation type="submission" date="2018-11" db="EMBL/GenBank/DDBJ databases">
        <authorList>
            <consortium name="Pathogen Informatics"/>
        </authorList>
    </citation>
    <scope>NUCLEOTIDE SEQUENCE [LARGE SCALE GENOMIC DNA]</scope>
</reference>
<accession>A0A3P8DMV6</accession>
<dbReference type="Proteomes" id="UP000050761">
    <property type="component" value="Unassembled WGS sequence"/>
</dbReference>
<accession>A0A183GSJ3</accession>
<organism evidence="2 3">
    <name type="scientific">Heligmosomoides polygyrus</name>
    <name type="common">Parasitic roundworm</name>
    <dbReference type="NCBI Taxonomy" id="6339"/>
    <lineage>
        <taxon>Eukaryota</taxon>
        <taxon>Metazoa</taxon>
        <taxon>Ecdysozoa</taxon>
        <taxon>Nematoda</taxon>
        <taxon>Chromadorea</taxon>
        <taxon>Rhabditida</taxon>
        <taxon>Rhabditina</taxon>
        <taxon>Rhabditomorpha</taxon>
        <taxon>Strongyloidea</taxon>
        <taxon>Heligmosomidae</taxon>
        <taxon>Heligmosomoides</taxon>
    </lineage>
</organism>
<protein>
    <submittedName>
        <fullName evidence="3">Rho-GAP domain-containing protein</fullName>
    </submittedName>
</protein>
<evidence type="ECO:0000313" key="3">
    <source>
        <dbReference type="WBParaSite" id="HPBE_0002566301-mRNA-1"/>
    </source>
</evidence>
<evidence type="ECO:0000313" key="2">
    <source>
        <dbReference type="Proteomes" id="UP000050761"/>
    </source>
</evidence>
<gene>
    <name evidence="1" type="ORF">HPBE_LOCUS25662</name>
</gene>
<sequence>MPILGLNTRSTLLHVCFSSRSRSPSVPGGEIVENDILIRKCVAKVHEETLLDYNKLINGDGIKETPASVANSSVFKMIKKFVKTESLPSISRRQALKRFLIGL</sequence>
<proteinExistence type="predicted"/>
<dbReference type="EMBL" id="UZAH01038327">
    <property type="protein sequence ID" value="VDP52892.1"/>
    <property type="molecule type" value="Genomic_DNA"/>
</dbReference>
<dbReference type="AlphaFoldDB" id="A0A183GSJ3"/>